<dbReference type="EMBL" id="SOBW01000007">
    <property type="protein sequence ID" value="TDU43853.1"/>
    <property type="molecule type" value="Genomic_DNA"/>
</dbReference>
<evidence type="ECO:0000313" key="2">
    <source>
        <dbReference type="EMBL" id="TDU43853.1"/>
    </source>
</evidence>
<dbReference type="RefSeq" id="WP_133757285.1">
    <property type="nucleotide sequence ID" value="NZ_SOBW01000007.1"/>
</dbReference>
<feature type="transmembrane region" description="Helical" evidence="1">
    <location>
        <begin position="6"/>
        <end position="27"/>
    </location>
</feature>
<accession>A0A4R7Q860</accession>
<protein>
    <submittedName>
        <fullName evidence="2">Uncharacterized protein</fullName>
    </submittedName>
</protein>
<sequence length="176" mass="20348">MTQDLVIVIIATSLIWIIILLMFINHLKQKSMTALRSKEIDFERHKNQILDQMRKEKQSEFEKGYVSGAEKSDFIIHVEPYKNIDGKRSYFQNSQVVEIGYIYRLFVKGVPSLDPHVQIVERIKMSELNEKNVDSAIGKLEMILDKIPSPHLRLAGNLKEFGKGLLKNVKAKRLNP</sequence>
<keyword evidence="1" id="KW-1133">Transmembrane helix</keyword>
<comment type="caution">
    <text evidence="2">The sequence shown here is derived from an EMBL/GenBank/DDBJ whole genome shotgun (WGS) entry which is preliminary data.</text>
</comment>
<keyword evidence="1" id="KW-0812">Transmembrane</keyword>
<name>A0A4R7Q860_9FLAO</name>
<keyword evidence="3" id="KW-1185">Reference proteome</keyword>
<dbReference type="OrthoDB" id="1371297at2"/>
<gene>
    <name evidence="2" type="ORF">BXY82_1274</name>
</gene>
<dbReference type="Proteomes" id="UP000294689">
    <property type="component" value="Unassembled WGS sequence"/>
</dbReference>
<organism evidence="2 3">
    <name type="scientific">Gelidibacter sediminis</name>
    <dbReference type="NCBI Taxonomy" id="1608710"/>
    <lineage>
        <taxon>Bacteria</taxon>
        <taxon>Pseudomonadati</taxon>
        <taxon>Bacteroidota</taxon>
        <taxon>Flavobacteriia</taxon>
        <taxon>Flavobacteriales</taxon>
        <taxon>Flavobacteriaceae</taxon>
        <taxon>Gelidibacter</taxon>
    </lineage>
</organism>
<dbReference type="AlphaFoldDB" id="A0A4R7Q860"/>
<evidence type="ECO:0000313" key="3">
    <source>
        <dbReference type="Proteomes" id="UP000294689"/>
    </source>
</evidence>
<keyword evidence="1" id="KW-0472">Membrane</keyword>
<evidence type="ECO:0000256" key="1">
    <source>
        <dbReference type="SAM" id="Phobius"/>
    </source>
</evidence>
<reference evidence="2 3" key="1">
    <citation type="submission" date="2019-03" db="EMBL/GenBank/DDBJ databases">
        <title>Genomic Encyclopedia of Archaeal and Bacterial Type Strains, Phase II (KMG-II): from individual species to whole genera.</title>
        <authorList>
            <person name="Goeker M."/>
        </authorList>
    </citation>
    <scope>NUCLEOTIDE SEQUENCE [LARGE SCALE GENOMIC DNA]</scope>
    <source>
        <strain evidence="2 3">DSM 28135</strain>
    </source>
</reference>
<proteinExistence type="predicted"/>